<dbReference type="Pfam" id="PF21056">
    <property type="entry name" value="ZSWIM1-3_RNaseH-like"/>
    <property type="match status" value="1"/>
</dbReference>
<dbReference type="AlphaFoldDB" id="A0A8K0G5S9"/>
<protein>
    <recommendedName>
        <fullName evidence="1">ZSWIM1/3 RNaseH-like domain-containing protein</fullName>
    </recommendedName>
</protein>
<comment type="caution">
    <text evidence="2">The sequence shown here is derived from an EMBL/GenBank/DDBJ whole genome shotgun (WGS) entry which is preliminary data.</text>
</comment>
<feature type="non-terminal residue" evidence="2">
    <location>
        <position position="1"/>
    </location>
</feature>
<dbReference type="Proteomes" id="UP000801492">
    <property type="component" value="Unassembled WGS sequence"/>
</dbReference>
<dbReference type="InterPro" id="IPR048324">
    <property type="entry name" value="ZSWIM1-3_RNaseH-like"/>
</dbReference>
<proteinExistence type="predicted"/>
<name>A0A8K0G5S9_IGNLU</name>
<dbReference type="InterPro" id="IPR052579">
    <property type="entry name" value="Zinc_finger_SWIM"/>
</dbReference>
<evidence type="ECO:0000259" key="1">
    <source>
        <dbReference type="Pfam" id="PF21056"/>
    </source>
</evidence>
<organism evidence="2 3">
    <name type="scientific">Ignelater luminosus</name>
    <name type="common">Cucubano</name>
    <name type="synonym">Pyrophorus luminosus</name>
    <dbReference type="NCBI Taxonomy" id="2038154"/>
    <lineage>
        <taxon>Eukaryota</taxon>
        <taxon>Metazoa</taxon>
        <taxon>Ecdysozoa</taxon>
        <taxon>Arthropoda</taxon>
        <taxon>Hexapoda</taxon>
        <taxon>Insecta</taxon>
        <taxon>Pterygota</taxon>
        <taxon>Neoptera</taxon>
        <taxon>Endopterygota</taxon>
        <taxon>Coleoptera</taxon>
        <taxon>Polyphaga</taxon>
        <taxon>Elateriformia</taxon>
        <taxon>Elateroidea</taxon>
        <taxon>Elateridae</taxon>
        <taxon>Agrypninae</taxon>
        <taxon>Pyrophorini</taxon>
        <taxon>Ignelater</taxon>
    </lineage>
</organism>
<reference evidence="2" key="1">
    <citation type="submission" date="2019-08" db="EMBL/GenBank/DDBJ databases">
        <title>The genome of the North American firefly Photinus pyralis.</title>
        <authorList>
            <consortium name="Photinus pyralis genome working group"/>
            <person name="Fallon T.R."/>
            <person name="Sander Lower S.E."/>
            <person name="Weng J.-K."/>
        </authorList>
    </citation>
    <scope>NUCLEOTIDE SEQUENCE</scope>
    <source>
        <strain evidence="2">TRF0915ILg1</strain>
        <tissue evidence="2">Whole body</tissue>
    </source>
</reference>
<gene>
    <name evidence="2" type="ORF">ILUMI_19525</name>
</gene>
<evidence type="ECO:0000313" key="3">
    <source>
        <dbReference type="Proteomes" id="UP000801492"/>
    </source>
</evidence>
<accession>A0A8K0G5S9</accession>
<feature type="domain" description="ZSWIM1/3 RNaseH-like" evidence="1">
    <location>
        <begin position="84"/>
        <end position="187"/>
    </location>
</feature>
<evidence type="ECO:0000313" key="2">
    <source>
        <dbReference type="EMBL" id="KAF2886648.1"/>
    </source>
</evidence>
<keyword evidence="3" id="KW-1185">Reference proteome</keyword>
<sequence length="344" mass="39261">MELEVGRKFSSYDELTDFISAYEEDKIQKYWKRTHRMNCPANIKLGASSDGQSLEIRSFQALKRKDDEDLSKVVELIEKKYKGSISILDEEKIFKGLFISTPDVQRNMEAWPEFLAFDGTYKLLKNGCIVYIFLLEDSNGESRIAGVGILSTEDKDTITWLIQSFKSLNPKWTHTKCTMTDKDLVEEKWTKQFSVSQSTQSSTDMIEAIPGSSRYVTSNKKRRFLSLSEKRKNATLVANELVSLVGYSGNTQFDYRIAILRKILDLWRDGKEVTVNKADLSTVLHSELQANNNMDESYIMSDESPIQYDAAEVNNTLSSPENSSTYNDNANFDLENMPAIMLDP</sequence>
<dbReference type="PANTHER" id="PTHR31569:SF4">
    <property type="entry name" value="SWIM-TYPE DOMAIN-CONTAINING PROTEIN"/>
    <property type="match status" value="1"/>
</dbReference>
<dbReference type="EMBL" id="VTPC01087029">
    <property type="protein sequence ID" value="KAF2886648.1"/>
    <property type="molecule type" value="Genomic_DNA"/>
</dbReference>
<dbReference type="PANTHER" id="PTHR31569">
    <property type="entry name" value="SWIM-TYPE DOMAIN-CONTAINING PROTEIN"/>
    <property type="match status" value="1"/>
</dbReference>
<dbReference type="OrthoDB" id="124789at2759"/>